<dbReference type="AlphaFoldDB" id="A0A512NGV4"/>
<protein>
    <submittedName>
        <fullName evidence="2">MFS transporter</fullName>
    </submittedName>
</protein>
<accession>A0A512NGV4</accession>
<evidence type="ECO:0000313" key="3">
    <source>
        <dbReference type="Proteomes" id="UP000321058"/>
    </source>
</evidence>
<comment type="similarity">
    <text evidence="1">Belongs to the UPF0065 (bug) family.</text>
</comment>
<dbReference type="EMBL" id="BKAJ01000095">
    <property type="protein sequence ID" value="GEP58187.1"/>
    <property type="molecule type" value="Genomic_DNA"/>
</dbReference>
<dbReference type="Proteomes" id="UP000321058">
    <property type="component" value="Unassembled WGS sequence"/>
</dbReference>
<dbReference type="Gene3D" id="3.40.190.150">
    <property type="entry name" value="Bordetella uptake gene, domain 1"/>
    <property type="match status" value="1"/>
</dbReference>
<dbReference type="Gene3D" id="3.40.190.10">
    <property type="entry name" value="Periplasmic binding protein-like II"/>
    <property type="match status" value="1"/>
</dbReference>
<organism evidence="2 3">
    <name type="scientific">Reyranella soli</name>
    <dbReference type="NCBI Taxonomy" id="1230389"/>
    <lineage>
        <taxon>Bacteria</taxon>
        <taxon>Pseudomonadati</taxon>
        <taxon>Pseudomonadota</taxon>
        <taxon>Alphaproteobacteria</taxon>
        <taxon>Hyphomicrobiales</taxon>
        <taxon>Reyranellaceae</taxon>
        <taxon>Reyranella</taxon>
    </lineage>
</organism>
<sequence length="312" mass="33389">MLVAQMAAPMAQEAYPNRTVRWVVPFPAGGPTDTLSRILTARLSEIWGQSVVVENKGGASGAIGTDFTAKSQPDGYTVMLGTQSTNASNMIFFPNLPYDPIKDFQPLTLIGTACMALVTAPNVPANTPKEFVEWAKKQDGGVSYASAAPGSSQHVAAELMVKRAGLNATHVPYRGSSAAMPDLMSGRVAFMFDNLPSALPAAKAGKVKALAQTCATRSPSAPDLPTMEESGFPDFAIEGWYGIFAPAKTPRPIVDKLSADINKVLMEPASLERWKALGFDPIGTTPEAFAERQKADLAYWKKMIEYTGIKVE</sequence>
<name>A0A512NGV4_9HYPH</name>
<dbReference type="SUPFAM" id="SSF53850">
    <property type="entry name" value="Periplasmic binding protein-like II"/>
    <property type="match status" value="1"/>
</dbReference>
<dbReference type="InterPro" id="IPR042100">
    <property type="entry name" value="Bug_dom1"/>
</dbReference>
<dbReference type="InterPro" id="IPR005064">
    <property type="entry name" value="BUG"/>
</dbReference>
<keyword evidence="3" id="KW-1185">Reference proteome</keyword>
<reference evidence="2 3" key="1">
    <citation type="submission" date="2019-07" db="EMBL/GenBank/DDBJ databases">
        <title>Whole genome shotgun sequence of Reyranella soli NBRC 108950.</title>
        <authorList>
            <person name="Hosoyama A."/>
            <person name="Uohara A."/>
            <person name="Ohji S."/>
            <person name="Ichikawa N."/>
        </authorList>
    </citation>
    <scope>NUCLEOTIDE SEQUENCE [LARGE SCALE GENOMIC DNA]</scope>
    <source>
        <strain evidence="2 3">NBRC 108950</strain>
    </source>
</reference>
<dbReference type="PIRSF" id="PIRSF017082">
    <property type="entry name" value="YflP"/>
    <property type="match status" value="1"/>
</dbReference>
<evidence type="ECO:0000313" key="2">
    <source>
        <dbReference type="EMBL" id="GEP58187.1"/>
    </source>
</evidence>
<dbReference type="PANTHER" id="PTHR42928">
    <property type="entry name" value="TRICARBOXYLATE-BINDING PROTEIN"/>
    <property type="match status" value="1"/>
</dbReference>
<dbReference type="Pfam" id="PF03401">
    <property type="entry name" value="TctC"/>
    <property type="match status" value="1"/>
</dbReference>
<dbReference type="PANTHER" id="PTHR42928:SF5">
    <property type="entry name" value="BLR1237 PROTEIN"/>
    <property type="match status" value="1"/>
</dbReference>
<evidence type="ECO:0000256" key="1">
    <source>
        <dbReference type="ARBA" id="ARBA00006987"/>
    </source>
</evidence>
<dbReference type="CDD" id="cd13578">
    <property type="entry name" value="PBP2_Bug27"/>
    <property type="match status" value="1"/>
</dbReference>
<gene>
    <name evidence="2" type="ORF">RSO01_53530</name>
</gene>
<comment type="caution">
    <text evidence="2">The sequence shown here is derived from an EMBL/GenBank/DDBJ whole genome shotgun (WGS) entry which is preliminary data.</text>
</comment>
<proteinExistence type="inferred from homology"/>